<dbReference type="GO" id="GO:0016787">
    <property type="term" value="F:hydrolase activity"/>
    <property type="evidence" value="ECO:0007669"/>
    <property type="project" value="UniProtKB-KW"/>
</dbReference>
<dbReference type="InterPro" id="IPR025669">
    <property type="entry name" value="AAA_dom"/>
</dbReference>
<dbReference type="RefSeq" id="WP_088331009.1">
    <property type="nucleotide sequence ID" value="NZ_NBBJ01000001.1"/>
</dbReference>
<dbReference type="AlphaFoldDB" id="A0A245ZQ33"/>
<proteinExistence type="predicted"/>
<dbReference type="PANTHER" id="PTHR13696:SF52">
    <property type="entry name" value="PARA FAMILY PROTEIN CT_582"/>
    <property type="match status" value="1"/>
</dbReference>
<evidence type="ECO:0000313" key="2">
    <source>
        <dbReference type="EMBL" id="OWK31848.1"/>
    </source>
</evidence>
<evidence type="ECO:0000259" key="1">
    <source>
        <dbReference type="Pfam" id="PF13614"/>
    </source>
</evidence>
<dbReference type="Proteomes" id="UP000197783">
    <property type="component" value="Unassembled WGS sequence"/>
</dbReference>
<reference evidence="2 3" key="1">
    <citation type="submission" date="2017-03" db="EMBL/GenBank/DDBJ databases">
        <title>Genome sequence of Sphingomonas mucosissima DSM 17494.</title>
        <authorList>
            <person name="Poehlein A."/>
            <person name="Wuebbeler J.H."/>
            <person name="Steinbuechel A."/>
            <person name="Daniel R."/>
        </authorList>
    </citation>
    <scope>NUCLEOTIDE SEQUENCE [LARGE SCALE GENOMIC DNA]</scope>
    <source>
        <strain evidence="2 3">DSM 17494</strain>
    </source>
</reference>
<comment type="caution">
    <text evidence="2">The sequence shown here is derived from an EMBL/GenBank/DDBJ whole genome shotgun (WGS) entry which is preliminary data.</text>
</comment>
<keyword evidence="3" id="KW-1185">Reference proteome</keyword>
<keyword evidence="2" id="KW-0378">Hydrolase</keyword>
<dbReference type="SUPFAM" id="SSF52540">
    <property type="entry name" value="P-loop containing nucleoside triphosphate hydrolases"/>
    <property type="match status" value="1"/>
</dbReference>
<dbReference type="OrthoDB" id="9804460at2"/>
<dbReference type="InterPro" id="IPR027417">
    <property type="entry name" value="P-loop_NTPase"/>
</dbReference>
<name>A0A245ZQ33_9SPHN</name>
<protein>
    <submittedName>
        <fullName evidence="2">Sporulation initiation inhibitor protein Soj</fullName>
        <ecNumber evidence="2">3.6.-.-</ecNumber>
    </submittedName>
</protein>
<dbReference type="Gene3D" id="3.40.50.300">
    <property type="entry name" value="P-loop containing nucleotide triphosphate hydrolases"/>
    <property type="match status" value="1"/>
</dbReference>
<dbReference type="EC" id="3.6.-.-" evidence="2"/>
<feature type="domain" description="AAA" evidence="1">
    <location>
        <begin position="4"/>
        <end position="164"/>
    </location>
</feature>
<dbReference type="Pfam" id="PF13614">
    <property type="entry name" value="AAA_31"/>
    <property type="match status" value="1"/>
</dbReference>
<evidence type="ECO:0000313" key="3">
    <source>
        <dbReference type="Proteomes" id="UP000197783"/>
    </source>
</evidence>
<sequence>MSSRTIAVYSLKGGVGKTTLAVNLAWAAATLSSRRTLLWDLDGQAASTWILGHDPQGLEAGAVIRREVSVRRLVRSTAIERLDLLPADASLRDLDIAFHALDKKNRLAKLVDELARDYDRIVIDCPPGLTDTSDQIMRAADLVVVPVIPSALSRRALDTIAAHVARKKGPKVTLAPVFSMADRRRAVHREALAQHPDWPVIPMASAFEAMTERRAPLGAFASRQAPGVDAVAALWQRIEGALAGMNNGGDGPGRA</sequence>
<accession>A0A245ZQ33</accession>
<organism evidence="2 3">
    <name type="scientific">Sphingomonas mucosissima</name>
    <dbReference type="NCBI Taxonomy" id="370959"/>
    <lineage>
        <taxon>Bacteria</taxon>
        <taxon>Pseudomonadati</taxon>
        <taxon>Pseudomonadota</taxon>
        <taxon>Alphaproteobacteria</taxon>
        <taxon>Sphingomonadales</taxon>
        <taxon>Sphingomonadaceae</taxon>
        <taxon>Sphingomonas</taxon>
    </lineage>
</organism>
<dbReference type="PANTHER" id="PTHR13696">
    <property type="entry name" value="P-LOOP CONTAINING NUCLEOSIDE TRIPHOSPHATE HYDROLASE"/>
    <property type="match status" value="1"/>
</dbReference>
<gene>
    <name evidence="2" type="primary">soj</name>
    <name evidence="2" type="ORF">SPMU_01680</name>
</gene>
<dbReference type="InterPro" id="IPR050678">
    <property type="entry name" value="DNA_Partitioning_ATPase"/>
</dbReference>
<dbReference type="EMBL" id="NBBJ01000001">
    <property type="protein sequence ID" value="OWK31848.1"/>
    <property type="molecule type" value="Genomic_DNA"/>
</dbReference>
<dbReference type="CDD" id="cd02042">
    <property type="entry name" value="ParAB_family"/>
    <property type="match status" value="1"/>
</dbReference>